<dbReference type="Proteomes" id="UP001595758">
    <property type="component" value="Unassembled WGS sequence"/>
</dbReference>
<comment type="caution">
    <text evidence="1">The sequence shown here is derived from an EMBL/GenBank/DDBJ whole genome shotgun (WGS) entry which is preliminary data.</text>
</comment>
<gene>
    <name evidence="1" type="ORF">ACFORL_06125</name>
</gene>
<reference evidence="2" key="1">
    <citation type="journal article" date="2019" name="Int. J. Syst. Evol. Microbiol.">
        <title>The Global Catalogue of Microorganisms (GCM) 10K type strain sequencing project: providing services to taxonomists for standard genome sequencing and annotation.</title>
        <authorList>
            <consortium name="The Broad Institute Genomics Platform"/>
            <consortium name="The Broad Institute Genome Sequencing Center for Infectious Disease"/>
            <person name="Wu L."/>
            <person name="Ma J."/>
        </authorList>
    </citation>
    <scope>NUCLEOTIDE SEQUENCE [LARGE SCALE GENOMIC DNA]</scope>
    <source>
        <strain evidence="2">CCUG 59858</strain>
    </source>
</reference>
<organism evidence="1 2">
    <name type="scientific">Legionella dresdenensis</name>
    <dbReference type="NCBI Taxonomy" id="450200"/>
    <lineage>
        <taxon>Bacteria</taxon>
        <taxon>Pseudomonadati</taxon>
        <taxon>Pseudomonadota</taxon>
        <taxon>Gammaproteobacteria</taxon>
        <taxon>Legionellales</taxon>
        <taxon>Legionellaceae</taxon>
        <taxon>Legionella</taxon>
    </lineage>
</organism>
<keyword evidence="2" id="KW-1185">Reference proteome</keyword>
<protein>
    <submittedName>
        <fullName evidence="1">Uncharacterized protein</fullName>
    </submittedName>
</protein>
<proteinExistence type="predicted"/>
<sequence>MSCGIIRGQSKVWVRKEVVTPQKARKERLAQEFFRLIIPHQPETRIAVSPQNIYYILSEQINGYKNLPETIEDDFLHGRITGLGQALLVAMFAEEADLKNGNIGIDEQGRVIKIDGDWCFSSLTQTFSNRNFTLTPVRIAKLPDPSHYPVNHWLDFVVKQEREESEHFSSRLSKSTLFRAEINEAMLKICLIPDGYLACFVDAYMPDDRRFFNLLRNHRNQLINCALADSSFQNYLKSIDAELTVHAFLAEMKSFKAGDKQILASKFEQQFEQEFKGMLNPFQHLKQRCGYMGCKEVSDCLTLLRAIRKQAVGNADKLISDFYQQHYQLVIKNANDRGKIAEIHTLLTRVYASVSSSEVLAVRKTAKAMHGSANFFSVGKKRKANNIEKALQNTSLLERGNIISTNRLNKVQEALASHRHWGRSTLYKSNKQLIFNQAAHSYQVLKQVWRSETCTGAQNDKINVSNCLPLCQS</sequence>
<evidence type="ECO:0000313" key="1">
    <source>
        <dbReference type="EMBL" id="MFC3908652.1"/>
    </source>
</evidence>
<name>A0ABV8CEW4_9GAMM</name>
<dbReference type="EMBL" id="JBHSAB010000010">
    <property type="protein sequence ID" value="MFC3908652.1"/>
    <property type="molecule type" value="Genomic_DNA"/>
</dbReference>
<evidence type="ECO:0000313" key="2">
    <source>
        <dbReference type="Proteomes" id="UP001595758"/>
    </source>
</evidence>
<accession>A0ABV8CEW4</accession>